<protein>
    <submittedName>
        <fullName evidence="1">Uncharacterized protein</fullName>
    </submittedName>
</protein>
<dbReference type="EMBL" id="GBXM01097214">
    <property type="protein sequence ID" value="JAH11363.1"/>
    <property type="molecule type" value="Transcribed_RNA"/>
</dbReference>
<name>A0A0E9Q5J4_ANGAN</name>
<dbReference type="AlphaFoldDB" id="A0A0E9Q5J4"/>
<accession>A0A0E9Q5J4</accession>
<organism evidence="1">
    <name type="scientific">Anguilla anguilla</name>
    <name type="common">European freshwater eel</name>
    <name type="synonym">Muraena anguilla</name>
    <dbReference type="NCBI Taxonomy" id="7936"/>
    <lineage>
        <taxon>Eukaryota</taxon>
        <taxon>Metazoa</taxon>
        <taxon>Chordata</taxon>
        <taxon>Craniata</taxon>
        <taxon>Vertebrata</taxon>
        <taxon>Euteleostomi</taxon>
        <taxon>Actinopterygii</taxon>
        <taxon>Neopterygii</taxon>
        <taxon>Teleostei</taxon>
        <taxon>Anguilliformes</taxon>
        <taxon>Anguillidae</taxon>
        <taxon>Anguilla</taxon>
    </lineage>
</organism>
<reference evidence="1" key="2">
    <citation type="journal article" date="2015" name="Fish Shellfish Immunol.">
        <title>Early steps in the European eel (Anguilla anguilla)-Vibrio vulnificus interaction in the gills: Role of the RtxA13 toxin.</title>
        <authorList>
            <person name="Callol A."/>
            <person name="Pajuelo D."/>
            <person name="Ebbesson L."/>
            <person name="Teles M."/>
            <person name="MacKenzie S."/>
            <person name="Amaro C."/>
        </authorList>
    </citation>
    <scope>NUCLEOTIDE SEQUENCE</scope>
</reference>
<reference evidence="1" key="1">
    <citation type="submission" date="2014-11" db="EMBL/GenBank/DDBJ databases">
        <authorList>
            <person name="Amaro Gonzalez C."/>
        </authorList>
    </citation>
    <scope>NUCLEOTIDE SEQUENCE</scope>
</reference>
<evidence type="ECO:0000313" key="1">
    <source>
        <dbReference type="EMBL" id="JAH11363.1"/>
    </source>
</evidence>
<proteinExistence type="predicted"/>
<sequence length="42" mass="4735">MQAEFRLTGHHTYHSNPITVPAAFTRMASRLTDSQQNAVSFD</sequence>